<dbReference type="Proteomes" id="UP000276061">
    <property type="component" value="Unassembled WGS sequence"/>
</dbReference>
<keyword evidence="1" id="KW-0472">Membrane</keyword>
<sequence>MYTQWIHAAGQPTFFLSNVPATDNLMGIIKGLYLLFWIYGLVSFILDIYSSARFFQAPSRAAQRMSLMRA</sequence>
<gene>
    <name evidence="2" type="ORF">EF878_11715</name>
</gene>
<evidence type="ECO:0000313" key="3">
    <source>
        <dbReference type="Proteomes" id="UP000276061"/>
    </source>
</evidence>
<dbReference type="EMBL" id="RJLR01000020">
    <property type="protein sequence ID" value="RNM05894.1"/>
    <property type="molecule type" value="Genomic_DNA"/>
</dbReference>
<organism evidence="2 3">
    <name type="scientific">Dickeya undicola</name>
    <dbReference type="NCBI Taxonomy" id="1577887"/>
    <lineage>
        <taxon>Bacteria</taxon>
        <taxon>Pseudomonadati</taxon>
        <taxon>Pseudomonadota</taxon>
        <taxon>Gammaproteobacteria</taxon>
        <taxon>Enterobacterales</taxon>
        <taxon>Pectobacteriaceae</taxon>
        <taxon>Dickeya</taxon>
    </lineage>
</organism>
<reference evidence="2 3" key="1">
    <citation type="submission" date="2018-11" db="EMBL/GenBank/DDBJ databases">
        <title>Characterization of surface water Dickeya isolates.</title>
        <authorList>
            <person name="Van Gijsegem F."/>
            <person name="Pedron J."/>
        </authorList>
    </citation>
    <scope>NUCLEOTIDE SEQUENCE [LARGE SCALE GENOMIC DNA]</scope>
    <source>
        <strain evidence="2 3">FVG1-MFV-O17</strain>
    </source>
</reference>
<comment type="caution">
    <text evidence="2">The sequence shown here is derived from an EMBL/GenBank/DDBJ whole genome shotgun (WGS) entry which is preliminary data.</text>
</comment>
<feature type="transmembrane region" description="Helical" evidence="1">
    <location>
        <begin position="34"/>
        <end position="55"/>
    </location>
</feature>
<evidence type="ECO:0000256" key="1">
    <source>
        <dbReference type="SAM" id="Phobius"/>
    </source>
</evidence>
<accession>A0A3N0G0A3</accession>
<dbReference type="AlphaFoldDB" id="A0A3N0G0A3"/>
<name>A0A3N0G0A3_9GAMM</name>
<evidence type="ECO:0000313" key="2">
    <source>
        <dbReference type="EMBL" id="RNM05894.1"/>
    </source>
</evidence>
<proteinExistence type="predicted"/>
<keyword evidence="1" id="KW-1133">Transmembrane helix</keyword>
<protein>
    <submittedName>
        <fullName evidence="2">Uncharacterized protein</fullName>
    </submittedName>
</protein>
<keyword evidence="1" id="KW-0812">Transmembrane</keyword>